<dbReference type="PROSITE" id="PS00352">
    <property type="entry name" value="CSD_1"/>
    <property type="match status" value="1"/>
</dbReference>
<evidence type="ECO:0000256" key="7">
    <source>
        <dbReference type="RuleBase" id="RU000408"/>
    </source>
</evidence>
<keyword evidence="2" id="KW-0963">Cytoplasm</keyword>
<feature type="domain" description="CSD" evidence="8">
    <location>
        <begin position="1"/>
        <end position="66"/>
    </location>
</feature>
<keyword evidence="4" id="KW-0238">DNA-binding</keyword>
<dbReference type="RefSeq" id="WP_140193634.1">
    <property type="nucleotide sequence ID" value="NZ_CP065915.1"/>
</dbReference>
<evidence type="ECO:0000313" key="10">
    <source>
        <dbReference type="Proteomes" id="UP000314011"/>
    </source>
</evidence>
<dbReference type="Proteomes" id="UP000314011">
    <property type="component" value="Unassembled WGS sequence"/>
</dbReference>
<keyword evidence="5" id="KW-0010">Activator</keyword>
<dbReference type="SMART" id="SM00357">
    <property type="entry name" value="CSP"/>
    <property type="match status" value="1"/>
</dbReference>
<evidence type="ECO:0000256" key="3">
    <source>
        <dbReference type="ARBA" id="ARBA00023015"/>
    </source>
</evidence>
<dbReference type="PANTHER" id="PTHR46565:SF20">
    <property type="entry name" value="COLD SHOCK DOMAIN-CONTAINING PROTEIN 4"/>
    <property type="match status" value="1"/>
</dbReference>
<dbReference type="AlphaFoldDB" id="A0A5C5GG34"/>
<dbReference type="InterPro" id="IPR002059">
    <property type="entry name" value="CSP_DNA-bd"/>
</dbReference>
<sequence>MTHGIVKWFNDLKGFGLIKPDSGRDIFLHISDVEIAGIGLPGQGQKLKFSVMTDRFGRESASDLTLA</sequence>
<keyword evidence="3" id="KW-0805">Transcription regulation</keyword>
<reference evidence="9 10" key="1">
    <citation type="submission" date="2019-06" db="EMBL/GenBank/DDBJ databases">
        <title>Genome of new Rhodobacteraceae sp. SM1903.</title>
        <authorList>
            <person name="Ren X."/>
        </authorList>
    </citation>
    <scope>NUCLEOTIDE SEQUENCE [LARGE SCALE GENOMIC DNA]</scope>
    <source>
        <strain evidence="9 10">SM1903</strain>
    </source>
</reference>
<evidence type="ECO:0000256" key="4">
    <source>
        <dbReference type="ARBA" id="ARBA00023125"/>
    </source>
</evidence>
<dbReference type="PROSITE" id="PS51857">
    <property type="entry name" value="CSD_2"/>
    <property type="match status" value="1"/>
</dbReference>
<dbReference type="EMBL" id="VFFF01000001">
    <property type="protein sequence ID" value="TNY32949.1"/>
    <property type="molecule type" value="Genomic_DNA"/>
</dbReference>
<dbReference type="CDD" id="cd04458">
    <property type="entry name" value="CSP_CDS"/>
    <property type="match status" value="1"/>
</dbReference>
<dbReference type="SUPFAM" id="SSF50249">
    <property type="entry name" value="Nucleic acid-binding proteins"/>
    <property type="match status" value="1"/>
</dbReference>
<dbReference type="Pfam" id="PF00313">
    <property type="entry name" value="CSD"/>
    <property type="match status" value="1"/>
</dbReference>
<proteinExistence type="predicted"/>
<dbReference type="InterPro" id="IPR012156">
    <property type="entry name" value="Cold_shock_CspA"/>
</dbReference>
<evidence type="ECO:0000256" key="2">
    <source>
        <dbReference type="ARBA" id="ARBA00022490"/>
    </source>
</evidence>
<keyword evidence="6" id="KW-0804">Transcription</keyword>
<evidence type="ECO:0000256" key="5">
    <source>
        <dbReference type="ARBA" id="ARBA00023159"/>
    </source>
</evidence>
<dbReference type="PIRSF" id="PIRSF002599">
    <property type="entry name" value="Cold_shock_A"/>
    <property type="match status" value="1"/>
</dbReference>
<keyword evidence="10" id="KW-1185">Reference proteome</keyword>
<organism evidence="9 10">
    <name type="scientific">Pelagovum pacificum</name>
    <dbReference type="NCBI Taxonomy" id="2588711"/>
    <lineage>
        <taxon>Bacteria</taxon>
        <taxon>Pseudomonadati</taxon>
        <taxon>Pseudomonadota</taxon>
        <taxon>Alphaproteobacteria</taxon>
        <taxon>Rhodobacterales</taxon>
        <taxon>Paracoccaceae</taxon>
        <taxon>Pelagovum</taxon>
    </lineage>
</organism>
<comment type="subcellular location">
    <subcellularLocation>
        <location evidence="1 7">Cytoplasm</location>
    </subcellularLocation>
</comment>
<dbReference type="Gene3D" id="2.40.50.140">
    <property type="entry name" value="Nucleic acid-binding proteins"/>
    <property type="match status" value="1"/>
</dbReference>
<dbReference type="PRINTS" id="PR00050">
    <property type="entry name" value="COLDSHOCK"/>
</dbReference>
<accession>A0A5C5GG34</accession>
<evidence type="ECO:0000313" key="9">
    <source>
        <dbReference type="EMBL" id="TNY32949.1"/>
    </source>
</evidence>
<gene>
    <name evidence="9" type="ORF">FHY64_06635</name>
</gene>
<dbReference type="GO" id="GO:0005829">
    <property type="term" value="C:cytosol"/>
    <property type="evidence" value="ECO:0007669"/>
    <property type="project" value="UniProtKB-ARBA"/>
</dbReference>
<dbReference type="GO" id="GO:0003677">
    <property type="term" value="F:DNA binding"/>
    <property type="evidence" value="ECO:0007669"/>
    <property type="project" value="UniProtKB-KW"/>
</dbReference>
<evidence type="ECO:0000256" key="1">
    <source>
        <dbReference type="ARBA" id="ARBA00004496"/>
    </source>
</evidence>
<evidence type="ECO:0000259" key="8">
    <source>
        <dbReference type="PROSITE" id="PS51857"/>
    </source>
</evidence>
<comment type="caution">
    <text evidence="9">The sequence shown here is derived from an EMBL/GenBank/DDBJ whole genome shotgun (WGS) entry which is preliminary data.</text>
</comment>
<dbReference type="PANTHER" id="PTHR46565">
    <property type="entry name" value="COLD SHOCK DOMAIN PROTEIN 2"/>
    <property type="match status" value="1"/>
</dbReference>
<protein>
    <submittedName>
        <fullName evidence="9">Cold-shock protein</fullName>
    </submittedName>
</protein>
<dbReference type="InterPro" id="IPR012340">
    <property type="entry name" value="NA-bd_OB-fold"/>
</dbReference>
<dbReference type="InterPro" id="IPR019844">
    <property type="entry name" value="CSD_CS"/>
</dbReference>
<dbReference type="OrthoDB" id="9801074at2"/>
<evidence type="ECO:0000256" key="6">
    <source>
        <dbReference type="ARBA" id="ARBA00023163"/>
    </source>
</evidence>
<name>A0A5C5GG34_9RHOB</name>
<dbReference type="InterPro" id="IPR011129">
    <property type="entry name" value="CSD"/>
</dbReference>